<accession>A0AAN9Y430</accession>
<evidence type="ECO:0000313" key="2">
    <source>
        <dbReference type="EMBL" id="KAK7591196.1"/>
    </source>
</evidence>
<dbReference type="EMBL" id="JBBCAQ010000022">
    <property type="protein sequence ID" value="KAK7591196.1"/>
    <property type="molecule type" value="Genomic_DNA"/>
</dbReference>
<feature type="compositionally biased region" description="Polar residues" evidence="1">
    <location>
        <begin position="17"/>
        <end position="37"/>
    </location>
</feature>
<dbReference type="Proteomes" id="UP001367676">
    <property type="component" value="Unassembled WGS sequence"/>
</dbReference>
<feature type="region of interest" description="Disordered" evidence="1">
    <location>
        <begin position="17"/>
        <end position="92"/>
    </location>
</feature>
<gene>
    <name evidence="2" type="ORF">V9T40_002809</name>
</gene>
<evidence type="ECO:0000256" key="1">
    <source>
        <dbReference type="SAM" id="MobiDB-lite"/>
    </source>
</evidence>
<dbReference type="AlphaFoldDB" id="A0AAN9Y430"/>
<protein>
    <submittedName>
        <fullName evidence="2">Uncharacterized protein</fullName>
    </submittedName>
</protein>
<name>A0AAN9Y430_9HEMI</name>
<proteinExistence type="predicted"/>
<evidence type="ECO:0000313" key="3">
    <source>
        <dbReference type="Proteomes" id="UP001367676"/>
    </source>
</evidence>
<keyword evidence="3" id="KW-1185">Reference proteome</keyword>
<sequence>MYKYEAELVPANSSNTRIQPVEVTSSSTPTKNFSSFGNEKRELRTTRNTRNPKIRRETKRNETKRKHNRSQRTTRPEALGCFHTNVMKRFGS</sequence>
<feature type="compositionally biased region" description="Basic residues" evidence="1">
    <location>
        <begin position="50"/>
        <end position="72"/>
    </location>
</feature>
<reference evidence="2 3" key="1">
    <citation type="submission" date="2024-03" db="EMBL/GenBank/DDBJ databases">
        <title>Adaptation during the transition from Ophiocordyceps entomopathogen to insect associate is accompanied by gene loss and intensified selection.</title>
        <authorList>
            <person name="Ward C.M."/>
            <person name="Onetto C.A."/>
            <person name="Borneman A.R."/>
        </authorList>
    </citation>
    <scope>NUCLEOTIDE SEQUENCE [LARGE SCALE GENOMIC DNA]</scope>
    <source>
        <strain evidence="2">AWRI1</strain>
        <tissue evidence="2">Single Adult Female</tissue>
    </source>
</reference>
<comment type="caution">
    <text evidence="2">The sequence shown here is derived from an EMBL/GenBank/DDBJ whole genome shotgun (WGS) entry which is preliminary data.</text>
</comment>
<organism evidence="2 3">
    <name type="scientific">Parthenolecanium corni</name>
    <dbReference type="NCBI Taxonomy" id="536013"/>
    <lineage>
        <taxon>Eukaryota</taxon>
        <taxon>Metazoa</taxon>
        <taxon>Ecdysozoa</taxon>
        <taxon>Arthropoda</taxon>
        <taxon>Hexapoda</taxon>
        <taxon>Insecta</taxon>
        <taxon>Pterygota</taxon>
        <taxon>Neoptera</taxon>
        <taxon>Paraneoptera</taxon>
        <taxon>Hemiptera</taxon>
        <taxon>Sternorrhyncha</taxon>
        <taxon>Coccoidea</taxon>
        <taxon>Coccidae</taxon>
        <taxon>Parthenolecanium</taxon>
    </lineage>
</organism>